<sequence>AMKLIPEEWSIGVLSQFLSGSVRLSLHKSRTTKLLSSLSRGENLKASLERTSISQNHCTLALQIAGITFTSKQNCSMSAVFWARSVA</sequence>
<evidence type="ECO:0000313" key="2">
    <source>
        <dbReference type="Proteomes" id="UP001163046"/>
    </source>
</evidence>
<reference evidence="1" key="1">
    <citation type="submission" date="2023-01" db="EMBL/GenBank/DDBJ databases">
        <title>Genome assembly of the deep-sea coral Lophelia pertusa.</title>
        <authorList>
            <person name="Herrera S."/>
            <person name="Cordes E."/>
        </authorList>
    </citation>
    <scope>NUCLEOTIDE SEQUENCE</scope>
    <source>
        <strain evidence="1">USNM1676648</strain>
        <tissue evidence="1">Polyp</tissue>
    </source>
</reference>
<comment type="caution">
    <text evidence="1">The sequence shown here is derived from an EMBL/GenBank/DDBJ whole genome shotgun (WGS) entry which is preliminary data.</text>
</comment>
<dbReference type="Proteomes" id="UP001163046">
    <property type="component" value="Unassembled WGS sequence"/>
</dbReference>
<feature type="non-terminal residue" evidence="1">
    <location>
        <position position="1"/>
    </location>
</feature>
<gene>
    <name evidence="1" type="primary">TGFBRAP1_2</name>
    <name evidence="1" type="ORF">OS493_018935</name>
</gene>
<organism evidence="1 2">
    <name type="scientific">Desmophyllum pertusum</name>
    <dbReference type="NCBI Taxonomy" id="174260"/>
    <lineage>
        <taxon>Eukaryota</taxon>
        <taxon>Metazoa</taxon>
        <taxon>Cnidaria</taxon>
        <taxon>Anthozoa</taxon>
        <taxon>Hexacorallia</taxon>
        <taxon>Scleractinia</taxon>
        <taxon>Caryophylliina</taxon>
        <taxon>Caryophylliidae</taxon>
        <taxon>Desmophyllum</taxon>
    </lineage>
</organism>
<accession>A0A9X0CQL6</accession>
<name>A0A9X0CQL6_9CNID</name>
<keyword evidence="2" id="KW-1185">Reference proteome</keyword>
<dbReference type="AlphaFoldDB" id="A0A9X0CQL6"/>
<protein>
    <submittedName>
        <fullName evidence="1">Transforming growth factor, beta receptor associated protein 1</fullName>
    </submittedName>
</protein>
<evidence type="ECO:0000313" key="1">
    <source>
        <dbReference type="EMBL" id="KAJ7372432.1"/>
    </source>
</evidence>
<keyword evidence="1" id="KW-0675">Receptor</keyword>
<proteinExistence type="predicted"/>
<dbReference type="EMBL" id="MU826836">
    <property type="protein sequence ID" value="KAJ7372432.1"/>
    <property type="molecule type" value="Genomic_DNA"/>
</dbReference>